<evidence type="ECO:0000313" key="1">
    <source>
        <dbReference type="EMBL" id="DAE27296.1"/>
    </source>
</evidence>
<sequence>MHGEQHYKNSEWGTFENVHSNDLKKKKLAIENEFEYIEIDCKKSEFNYIKDNIQKSILGKLF</sequence>
<protein>
    <submittedName>
        <fullName evidence="1">Restriction enzyme</fullName>
    </submittedName>
</protein>
<organism evidence="1">
    <name type="scientific">virus sp. ct8MV80</name>
    <dbReference type="NCBI Taxonomy" id="2826793"/>
    <lineage>
        <taxon>Viruses</taxon>
    </lineage>
</organism>
<proteinExistence type="predicted"/>
<dbReference type="EMBL" id="BK015835">
    <property type="protein sequence ID" value="DAE27296.1"/>
    <property type="molecule type" value="Genomic_DNA"/>
</dbReference>
<reference evidence="1" key="1">
    <citation type="journal article" date="2021" name="Proc. Natl. Acad. Sci. U.S.A.">
        <title>A Catalog of Tens of Thousands of Viruses from Human Metagenomes Reveals Hidden Associations with Chronic Diseases.</title>
        <authorList>
            <person name="Tisza M.J."/>
            <person name="Buck C.B."/>
        </authorList>
    </citation>
    <scope>NUCLEOTIDE SEQUENCE</scope>
    <source>
        <strain evidence="1">Ct8MV80</strain>
    </source>
</reference>
<name>A0A8S5R7B8_9VIRU</name>
<accession>A0A8S5R7B8</accession>